<evidence type="ECO:0000259" key="1">
    <source>
        <dbReference type="Pfam" id="PF00156"/>
    </source>
</evidence>
<dbReference type="RefSeq" id="WP_171246580.1">
    <property type="nucleotide sequence ID" value="NZ_JABFAJ010000011.1"/>
</dbReference>
<keyword evidence="2" id="KW-0328">Glycosyltransferase</keyword>
<evidence type="ECO:0000313" key="2">
    <source>
        <dbReference type="EMBL" id="NNU27066.1"/>
    </source>
</evidence>
<accession>A0A849JUL4</accession>
<dbReference type="CDD" id="cd06223">
    <property type="entry name" value="PRTases_typeI"/>
    <property type="match status" value="1"/>
</dbReference>
<name>A0A849JUL4_9MICO</name>
<comment type="caution">
    <text evidence="2">The sequence shown here is derived from an EMBL/GenBank/DDBJ whole genome shotgun (WGS) entry which is preliminary data.</text>
</comment>
<keyword evidence="3" id="KW-1185">Reference proteome</keyword>
<dbReference type="Pfam" id="PF00156">
    <property type="entry name" value="Pribosyltran"/>
    <property type="match status" value="1"/>
</dbReference>
<dbReference type="Gene3D" id="3.40.50.1820">
    <property type="entry name" value="alpha/beta hydrolase"/>
    <property type="match status" value="1"/>
</dbReference>
<feature type="domain" description="Phosphoribosyltransferase" evidence="1">
    <location>
        <begin position="9"/>
        <end position="162"/>
    </location>
</feature>
<dbReference type="InterPro" id="IPR029057">
    <property type="entry name" value="PRTase-like"/>
</dbReference>
<dbReference type="PANTHER" id="PTHR13136:SF11">
    <property type="entry name" value="TESTIS-EXPRESSED PROTEIN 30"/>
    <property type="match status" value="1"/>
</dbReference>
<evidence type="ECO:0000313" key="3">
    <source>
        <dbReference type="Proteomes" id="UP000557204"/>
    </source>
</evidence>
<dbReference type="Gene3D" id="3.40.50.2020">
    <property type="match status" value="1"/>
</dbReference>
<dbReference type="PANTHER" id="PTHR13136">
    <property type="entry name" value="TESTIS DEVELOPMENT PROTEIN PRTD"/>
    <property type="match status" value="1"/>
</dbReference>
<keyword evidence="2" id="KW-0808">Transferase</keyword>
<reference evidence="2 3" key="1">
    <citation type="submission" date="2020-05" db="EMBL/GenBank/DDBJ databases">
        <title>Genome sequence of Isoptericola sp. JC619 isolated from Chilika lagoon, India.</title>
        <authorList>
            <person name="Kumar D."/>
            <person name="Appam K."/>
            <person name="Gandham S."/>
            <person name="Uppada J."/>
            <person name="Sasikala C."/>
            <person name="Venkata Ramana C."/>
        </authorList>
    </citation>
    <scope>NUCLEOTIDE SEQUENCE [LARGE SCALE GENOMIC DNA]</scope>
    <source>
        <strain evidence="2 3">JC619</strain>
    </source>
</reference>
<dbReference type="InterPro" id="IPR000836">
    <property type="entry name" value="PRTase_dom"/>
</dbReference>
<dbReference type="SUPFAM" id="SSF53474">
    <property type="entry name" value="alpha/beta-Hydrolases"/>
    <property type="match status" value="1"/>
</dbReference>
<gene>
    <name evidence="2" type="ORF">HLI28_05855</name>
</gene>
<dbReference type="EMBL" id="JABFAJ010000011">
    <property type="protein sequence ID" value="NNU27066.1"/>
    <property type="molecule type" value="Genomic_DNA"/>
</dbReference>
<sequence length="447" mass="48209">MPFTDRTQAGQRLAEELAGLRDEDVVVLGLPRGGVPVAFEVAVALDAPLDVIVVRKLGVPYQPELAMGAVGEGDARVVDDQVVSRAQVTAEELAGAEATERAELDRRVHRIRRQHPLVPLAGRTALVVDDGVATGSTARTACLIARDRGAARVVVAVPVGAAPALEALQEVADDVVYVESPRAFRAVGEWYADFRQVDDEQVMALLERATHAARPAEPPSVDPPPPRDEDVEIRAGALMLNGHLTVPQDPVGLVVFAHGSGSSRHSPRNRRVAQVLNEAGLGTLIFDLLTAREEWERPMVFDIRRMAGRLVDATWWLRTTQGWDDFPIGYFGASTGAAAALRAAAQLGHDISAVVSRGGRPDLAADWLHEVRAPTLLVVGGEDSCVLDLNRRAQRRLRCENDLAVVPGATHLFEEPGTLDRAAELARDWFLGHMPQSTATSQAVLHT</sequence>
<dbReference type="InterPro" id="IPR029058">
    <property type="entry name" value="AB_hydrolase_fold"/>
</dbReference>
<dbReference type="Gene3D" id="3.30.1310.20">
    <property type="entry name" value="PRTase-like"/>
    <property type="match status" value="1"/>
</dbReference>
<dbReference type="Proteomes" id="UP000557204">
    <property type="component" value="Unassembled WGS sequence"/>
</dbReference>
<dbReference type="InterPro" id="IPR026555">
    <property type="entry name" value="NSL3/Tex30"/>
</dbReference>
<organism evidence="2 3">
    <name type="scientific">Isoptericola sediminis</name>
    <dbReference type="NCBI Taxonomy" id="2733572"/>
    <lineage>
        <taxon>Bacteria</taxon>
        <taxon>Bacillati</taxon>
        <taxon>Actinomycetota</taxon>
        <taxon>Actinomycetes</taxon>
        <taxon>Micrococcales</taxon>
        <taxon>Promicromonosporaceae</taxon>
        <taxon>Isoptericola</taxon>
    </lineage>
</organism>
<dbReference type="AlphaFoldDB" id="A0A849JUL4"/>
<proteinExistence type="predicted"/>
<dbReference type="GO" id="GO:0016757">
    <property type="term" value="F:glycosyltransferase activity"/>
    <property type="evidence" value="ECO:0007669"/>
    <property type="project" value="UniProtKB-KW"/>
</dbReference>
<protein>
    <submittedName>
        <fullName evidence="2">Phosphoribosyltransferase</fullName>
    </submittedName>
</protein>
<dbReference type="SUPFAM" id="SSF53271">
    <property type="entry name" value="PRTase-like"/>
    <property type="match status" value="1"/>
</dbReference>